<keyword evidence="14" id="KW-1185">Reference proteome</keyword>
<dbReference type="EC" id="3.1.3.16" evidence="3"/>
<accession>A0A7M7MLZ3</accession>
<feature type="domain" description="DEK-C" evidence="12">
    <location>
        <begin position="254"/>
        <end position="309"/>
    </location>
</feature>
<feature type="region of interest" description="Disordered" evidence="9">
    <location>
        <begin position="1160"/>
        <end position="1194"/>
    </location>
</feature>
<feature type="compositionally biased region" description="Low complexity" evidence="9">
    <location>
        <begin position="982"/>
        <end position="996"/>
    </location>
</feature>
<name>A0A7M7MLZ3_APIME</name>
<dbReference type="InterPro" id="IPR020422">
    <property type="entry name" value="TYR_PHOSPHATASE_DUAL_dom"/>
</dbReference>
<feature type="compositionally biased region" description="Gly residues" evidence="9">
    <location>
        <begin position="563"/>
        <end position="575"/>
    </location>
</feature>
<dbReference type="InterPro" id="IPR043588">
    <property type="entry name" value="SSH-N"/>
</dbReference>
<dbReference type="Gene3D" id="3.90.190.10">
    <property type="entry name" value="Protein tyrosine phosphatase superfamily"/>
    <property type="match status" value="1"/>
</dbReference>
<dbReference type="GeneID" id="724613"/>
<feature type="compositionally biased region" description="Basic and acidic residues" evidence="9">
    <location>
        <begin position="1237"/>
        <end position="1264"/>
    </location>
</feature>
<dbReference type="InterPro" id="IPR014876">
    <property type="entry name" value="DEK_C"/>
</dbReference>
<dbReference type="EnsemblMetazoa" id="XM_026442063">
    <property type="protein sequence ID" value="XP_026297848"/>
    <property type="gene ID" value="LOC724613"/>
</dbReference>
<dbReference type="CDD" id="cd14513">
    <property type="entry name" value="DSP_slingshot"/>
    <property type="match status" value="1"/>
</dbReference>
<feature type="compositionally biased region" description="Gly residues" evidence="9">
    <location>
        <begin position="754"/>
        <end position="780"/>
    </location>
</feature>
<dbReference type="Proteomes" id="UP000005203">
    <property type="component" value="Linkage group LG8"/>
</dbReference>
<evidence type="ECO:0000256" key="9">
    <source>
        <dbReference type="SAM" id="MobiDB-lite"/>
    </source>
</evidence>
<dbReference type="OrthoDB" id="5779068at2759"/>
<dbReference type="InterPro" id="IPR000387">
    <property type="entry name" value="Tyr_Pase_dom"/>
</dbReference>
<comment type="subcellular location">
    <subcellularLocation>
        <location evidence="1">Cytoplasm</location>
        <location evidence="1">Cytoskeleton</location>
    </subcellularLocation>
</comment>
<evidence type="ECO:0000256" key="6">
    <source>
        <dbReference type="ARBA" id="ARBA00022912"/>
    </source>
</evidence>
<dbReference type="CTD" id="42986"/>
<evidence type="ECO:0000313" key="14">
    <source>
        <dbReference type="Proteomes" id="UP000005203"/>
    </source>
</evidence>
<dbReference type="GO" id="GO:0030837">
    <property type="term" value="P:negative regulation of actin filament polymerization"/>
    <property type="evidence" value="ECO:0007669"/>
    <property type="project" value="InterPro"/>
</dbReference>
<dbReference type="SUPFAM" id="SSF52799">
    <property type="entry name" value="(Phosphotyrosine protein) phosphatases II"/>
    <property type="match status" value="1"/>
</dbReference>
<evidence type="ECO:0000256" key="3">
    <source>
        <dbReference type="ARBA" id="ARBA00013081"/>
    </source>
</evidence>
<feature type="compositionally biased region" description="Basic and acidic residues" evidence="9">
    <location>
        <begin position="725"/>
        <end position="740"/>
    </location>
</feature>
<feature type="region of interest" description="Disordered" evidence="9">
    <location>
        <begin position="460"/>
        <end position="526"/>
    </location>
</feature>
<sequence>MIESRDSWKEVYDRWPVACVDFMVFESVEMRNPGFLLEDARHGYIQYISLSECYFAGKGAALVLPPNERARPSRRVSAAGCDIQQHLQSMFYLLRPEETLKMAVKLESVHPGRTRYLVVVSCTGRQDAEESCLLGIDCHTRATVGLVLRVLADTAITLDGDGGFSVSVCGSQHIFKPVSVQAMWSALQTLHKVSSKAREQNYFLGGLSHDWVSYYEQRIESDRSCLNEWHAMDNLESRRPPSPDSVRTKPRERDETERVIRSTLKEIMMSVDLDEVTSKYIRGRLEEDLDMDLGEFKPFIDQEMLTILGQMDAPTEIFDHVYLGSEWNASNLEELQKNGVRHILNVTREIDNFFPGMFTYLNVRVYDDEKTDLLKHWDDTFKYITKAKKEGSKVLVHCKMGVSRSASVVIAYAMKAYNWDFSQAWKHVKEKRNCIKPNNSFLLQLETYQGILDAMKNKEKLQRSKSDTNLKSPTSPKDGGSLKKEEKSGNRGDDDEEDGLRGAEFSGSELKKTGQRPKSWSPNVKISETMLPSVPLSQSLESIDKAGGGSAEVTREDLLRARVGGGRKGGAGGSQEGRNVLMPCDNGQSYSVSQNKIVHLPGPLPPPPLPAPDRGVGGAGKNVKNRVNELESETQHRSGQRRKGLVLNLTNQFESVSSKPSSPSSDPEEPRKTTHVSPLTALSNENGFVVQQNSSSLPSSLSSSSASSSSSSSEASSNAVAKQNLWDHPRDSRRRTDENRGNNGECLVWTACGSGSGGGNSGGGNSGGGSGDDDGGGGGDVKTNGEASECIATTTTTSTATTTMTTTAAISATLPRRSKREGGDPFSAHVDRVFEREERQGEQASGVTAATTTTTTTTRDSPSRQSSWSSYDSAVVLENNNSVHSSWATLPSRNSSWGSYDMRPSDLLGSSGLFPYDKEDIPWHPGTVKRTKQKLEEGNASSNNVKRVCTQNSDGAEEESYNPPVLLHHAASPTPPRRRDSSPGGSSGHNNNNRNSKMVDPLVVVRNCPSPARGIDISPSSSSSSSSSMIRQVGRLSTSAPAPSSLSSDSDLPSSLRSCRSESETSSSPCVVNTTQCPSVKHHKMVLENLNNINNNTTNQKLMFNKQRCLSVDDSPIETECPRTNAANVAAITVTSAVTTAATTISGLVKNLKKEFEAKSSKLEKSPESGNSFENDSSPIVSYPSSSSSSSSMVVIGGSGCGGCGGGGSGGSSGGGSGRGTKRDAKIRSLPSSPVIPHDESKIQAPPETKEKKGREGGGGKESADTQQENSEDRSVRVLVGKYEVGKPDSRKSTEIQLRVHRDKDWESIDSQQQQQQQQRHGKSSRIMAEYSRRSAPILINNHSSSSSSSSSSPLFGETAPEAPGRPPVPSAGTGSTGSKKQQQQHGRTHPLARLQVRPRHSSPVYNTM</sequence>
<keyword evidence="7" id="KW-0206">Cytoskeleton</keyword>
<feature type="compositionally biased region" description="Gly residues" evidence="9">
    <location>
        <begin position="1207"/>
        <end position="1219"/>
    </location>
</feature>
<feature type="domain" description="Tyrosine-protein phosphatase" evidence="10">
    <location>
        <begin position="313"/>
        <end position="454"/>
    </location>
</feature>
<feature type="compositionally biased region" description="Low complexity" evidence="9">
    <location>
        <begin position="1035"/>
        <end position="1070"/>
    </location>
</feature>
<comment type="catalytic activity">
    <reaction evidence="8">
        <text>O-phospho-L-threonyl-[protein] + H2O = L-threonyl-[protein] + phosphate</text>
        <dbReference type="Rhea" id="RHEA:47004"/>
        <dbReference type="Rhea" id="RHEA-COMP:11060"/>
        <dbReference type="Rhea" id="RHEA-COMP:11605"/>
        <dbReference type="ChEBI" id="CHEBI:15377"/>
        <dbReference type="ChEBI" id="CHEBI:30013"/>
        <dbReference type="ChEBI" id="CHEBI:43474"/>
        <dbReference type="ChEBI" id="CHEBI:61977"/>
        <dbReference type="EC" id="3.1.3.16"/>
    </reaction>
</comment>
<feature type="region of interest" description="Disordered" evidence="9">
    <location>
        <begin position="234"/>
        <end position="256"/>
    </location>
</feature>
<dbReference type="Gene3D" id="1.10.10.60">
    <property type="entry name" value="Homeodomain-like"/>
    <property type="match status" value="1"/>
</dbReference>
<evidence type="ECO:0000256" key="5">
    <source>
        <dbReference type="ARBA" id="ARBA00022801"/>
    </source>
</evidence>
<feature type="compositionally biased region" description="Basic and acidic residues" evidence="9">
    <location>
        <begin position="480"/>
        <end position="492"/>
    </location>
</feature>
<dbReference type="PROSITE" id="PS51998">
    <property type="entry name" value="DEK_C"/>
    <property type="match status" value="1"/>
</dbReference>
<evidence type="ECO:0000313" key="13">
    <source>
        <dbReference type="EnsemblMetazoa" id="XP_026297848"/>
    </source>
</evidence>
<dbReference type="PROSITE" id="PS50054">
    <property type="entry name" value="TYR_PHOSPHATASE_DUAL"/>
    <property type="match status" value="1"/>
</dbReference>
<dbReference type="SMART" id="SM00195">
    <property type="entry name" value="DSPc"/>
    <property type="match status" value="1"/>
</dbReference>
<evidence type="ECO:0000256" key="4">
    <source>
        <dbReference type="ARBA" id="ARBA00022490"/>
    </source>
</evidence>
<feature type="compositionally biased region" description="Low complexity" evidence="9">
    <location>
        <begin position="791"/>
        <end position="813"/>
    </location>
</feature>
<dbReference type="Pfam" id="PF08766">
    <property type="entry name" value="DEK_C"/>
    <property type="match status" value="1"/>
</dbReference>
<gene>
    <name evidence="15" type="primary">LOC724613</name>
</gene>
<keyword evidence="6" id="KW-0904">Protein phosphatase</keyword>
<feature type="compositionally biased region" description="Polar residues" evidence="9">
    <location>
        <begin position="516"/>
        <end position="526"/>
    </location>
</feature>
<feature type="compositionally biased region" description="Basic and acidic residues" evidence="9">
    <location>
        <begin position="626"/>
        <end position="636"/>
    </location>
</feature>
<dbReference type="KEGG" id="ame:724613"/>
<evidence type="ECO:0000259" key="12">
    <source>
        <dbReference type="PROSITE" id="PS51998"/>
    </source>
</evidence>
<evidence type="ECO:0000256" key="7">
    <source>
        <dbReference type="ARBA" id="ARBA00023212"/>
    </source>
</evidence>
<dbReference type="SUPFAM" id="SSF109715">
    <property type="entry name" value="DEK C-terminal domain"/>
    <property type="match status" value="1"/>
</dbReference>
<feature type="compositionally biased region" description="Low complexity" evidence="9">
    <location>
        <begin position="1018"/>
        <end position="1028"/>
    </location>
</feature>
<dbReference type="InterPro" id="IPR016130">
    <property type="entry name" value="Tyr_Pase_AS"/>
</dbReference>
<dbReference type="GO" id="GO:0005856">
    <property type="term" value="C:cytoskeleton"/>
    <property type="evidence" value="ECO:0007669"/>
    <property type="project" value="UniProtKB-SubCell"/>
</dbReference>
<dbReference type="CDD" id="cd11652">
    <property type="entry name" value="SSH-N"/>
    <property type="match status" value="1"/>
</dbReference>
<dbReference type="GO" id="GO:0004722">
    <property type="term" value="F:protein serine/threonine phosphatase activity"/>
    <property type="evidence" value="ECO:0007669"/>
    <property type="project" value="UniProtKB-EC"/>
</dbReference>
<feature type="compositionally biased region" description="Pro residues" evidence="9">
    <location>
        <begin position="602"/>
        <end position="611"/>
    </location>
</feature>
<keyword evidence="5" id="KW-0378">Hydrolase</keyword>
<feature type="compositionally biased region" description="Low complexity" evidence="9">
    <location>
        <begin position="1344"/>
        <end position="1353"/>
    </location>
</feature>
<evidence type="ECO:0000256" key="8">
    <source>
        <dbReference type="ARBA" id="ARBA00048336"/>
    </source>
</evidence>
<feature type="compositionally biased region" description="Low complexity" evidence="9">
    <location>
        <begin position="848"/>
        <end position="870"/>
    </location>
</feature>
<feature type="compositionally biased region" description="Polar residues" evidence="9">
    <location>
        <begin position="675"/>
        <end position="693"/>
    </location>
</feature>
<dbReference type="PANTHER" id="PTHR45864">
    <property type="entry name" value="SLINGSHOT PROTEIN PHOSPHATASE HOMOLOG"/>
    <property type="match status" value="1"/>
</dbReference>
<feature type="region of interest" description="Disordered" evidence="9">
    <location>
        <begin position="1207"/>
        <end position="1409"/>
    </location>
</feature>
<feature type="compositionally biased region" description="Basic and acidic residues" evidence="9">
    <location>
        <begin position="1284"/>
        <end position="1307"/>
    </location>
</feature>
<dbReference type="PROSITE" id="PS00383">
    <property type="entry name" value="TYR_PHOSPHATASE_1"/>
    <property type="match status" value="1"/>
</dbReference>
<feature type="compositionally biased region" description="Basic and acidic residues" evidence="9">
    <location>
        <begin position="829"/>
        <end position="841"/>
    </location>
</feature>
<dbReference type="FunFam" id="3.90.190.10:FF:000004">
    <property type="entry name" value="Protein phosphatase Slingshot homolog 2"/>
    <property type="match status" value="1"/>
</dbReference>
<reference evidence="15" key="2">
    <citation type="submission" date="2025-04" db="UniProtKB">
        <authorList>
            <consortium name="RefSeq"/>
        </authorList>
    </citation>
    <scope>IDENTIFICATION</scope>
    <source>
        <strain evidence="15">DH4</strain>
        <tissue evidence="15">Whole body</tissue>
    </source>
</reference>
<dbReference type="Pfam" id="PF00782">
    <property type="entry name" value="DSPc"/>
    <property type="match status" value="1"/>
</dbReference>
<evidence type="ECO:0000313" key="15">
    <source>
        <dbReference type="RefSeq" id="XP_026297848.1"/>
    </source>
</evidence>
<feature type="compositionally biased region" description="Polar residues" evidence="9">
    <location>
        <begin position="586"/>
        <end position="596"/>
    </location>
</feature>
<accession>A0A8B8H2P2</accession>
<dbReference type="InterPro" id="IPR000340">
    <property type="entry name" value="Dual-sp_phosphatase_cat-dom"/>
</dbReference>
<dbReference type="GO" id="GO:0003779">
    <property type="term" value="F:actin binding"/>
    <property type="evidence" value="ECO:0007669"/>
    <property type="project" value="InterPro"/>
</dbReference>
<proteinExistence type="inferred from homology"/>
<evidence type="ECO:0000259" key="10">
    <source>
        <dbReference type="PROSITE" id="PS50054"/>
    </source>
</evidence>
<feature type="compositionally biased region" description="Low complexity" evidence="9">
    <location>
        <begin position="694"/>
        <end position="717"/>
    </location>
</feature>
<evidence type="ECO:0000256" key="2">
    <source>
        <dbReference type="ARBA" id="ARBA00009580"/>
    </source>
</evidence>
<protein>
    <recommendedName>
        <fullName evidence="3">protein-serine/threonine phosphatase</fullName>
        <ecNumber evidence="3">3.1.3.16</ecNumber>
    </recommendedName>
</protein>
<reference evidence="13" key="1">
    <citation type="submission" date="2021-01" db="UniProtKB">
        <authorList>
            <consortium name="EnsemblMetazoa"/>
        </authorList>
    </citation>
    <scope>IDENTIFICATION</scope>
    <source>
        <strain evidence="13">DH4</strain>
    </source>
</reference>
<dbReference type="Pfam" id="PF23040">
    <property type="entry name" value="PH_SSH1-like_1st"/>
    <property type="match status" value="1"/>
</dbReference>
<feature type="region of interest" description="Disordered" evidence="9">
    <location>
        <begin position="952"/>
        <end position="1072"/>
    </location>
</feature>
<feature type="domain" description="Tyrosine specific protein phosphatases" evidence="11">
    <location>
        <begin position="375"/>
        <end position="432"/>
    </location>
</feature>
<feature type="compositionally biased region" description="Polar residues" evidence="9">
    <location>
        <begin position="1373"/>
        <end position="1386"/>
    </location>
</feature>
<dbReference type="PANTHER" id="PTHR45864:SF2">
    <property type="entry name" value="PROTEIN PHOSPHATASE SLINGSHOT"/>
    <property type="match status" value="1"/>
</dbReference>
<dbReference type="RefSeq" id="XP_026297848.1">
    <property type="nucleotide sequence ID" value="XM_026442063.1"/>
</dbReference>
<feature type="compositionally biased region" description="Low complexity" evidence="9">
    <location>
        <begin position="1177"/>
        <end position="1194"/>
    </location>
</feature>
<organism evidence="13">
    <name type="scientific">Apis mellifera</name>
    <name type="common">Honeybee</name>
    <dbReference type="NCBI Taxonomy" id="7460"/>
    <lineage>
        <taxon>Eukaryota</taxon>
        <taxon>Metazoa</taxon>
        <taxon>Ecdysozoa</taxon>
        <taxon>Arthropoda</taxon>
        <taxon>Hexapoda</taxon>
        <taxon>Insecta</taxon>
        <taxon>Pterygota</taxon>
        <taxon>Neoptera</taxon>
        <taxon>Endopterygota</taxon>
        <taxon>Hymenoptera</taxon>
        <taxon>Apocrita</taxon>
        <taxon>Aculeata</taxon>
        <taxon>Apoidea</taxon>
        <taxon>Anthophila</taxon>
        <taxon>Apidae</taxon>
        <taxon>Apis</taxon>
    </lineage>
</organism>
<feature type="region of interest" description="Disordered" evidence="9">
    <location>
        <begin position="541"/>
        <end position="870"/>
    </location>
</feature>
<keyword evidence="4" id="KW-0963">Cytoplasm</keyword>
<dbReference type="InterPro" id="IPR043587">
    <property type="entry name" value="Phosphatase_SSH-like"/>
</dbReference>
<evidence type="ECO:0000256" key="1">
    <source>
        <dbReference type="ARBA" id="ARBA00004245"/>
    </source>
</evidence>
<feature type="compositionally biased region" description="Low complexity" evidence="9">
    <location>
        <begin position="654"/>
        <end position="665"/>
    </location>
</feature>
<feature type="compositionally biased region" description="Basic residues" evidence="9">
    <location>
        <begin position="1387"/>
        <end position="1401"/>
    </location>
</feature>
<comment type="similarity">
    <text evidence="2">Belongs to the protein-tyrosine phosphatase family.</text>
</comment>
<dbReference type="PROSITE" id="PS50056">
    <property type="entry name" value="TYR_PHOSPHATASE_2"/>
    <property type="match status" value="1"/>
</dbReference>
<dbReference type="InterPro" id="IPR029021">
    <property type="entry name" value="Prot-tyrosine_phosphatase-like"/>
</dbReference>
<evidence type="ECO:0000259" key="11">
    <source>
        <dbReference type="PROSITE" id="PS50056"/>
    </source>
</evidence>